<feature type="coiled-coil region" evidence="4">
    <location>
        <begin position="48"/>
        <end position="102"/>
    </location>
</feature>
<evidence type="ECO:0000256" key="1">
    <source>
        <dbReference type="ARBA" id="ARBA00008720"/>
    </source>
</evidence>
<dbReference type="InterPro" id="IPR054831">
    <property type="entry name" value="UPF0122_fam_protein"/>
</dbReference>
<keyword evidence="4" id="KW-0175">Coiled coil</keyword>
<evidence type="ECO:0000256" key="3">
    <source>
        <dbReference type="HAMAP-Rule" id="MF_00245"/>
    </source>
</evidence>
<reference evidence="5 6" key="1">
    <citation type="submission" date="2020-08" db="EMBL/GenBank/DDBJ databases">
        <title>Genomic Encyclopedia of Type Strains, Phase IV (KMG-IV): sequencing the most valuable type-strain genomes for metagenomic binning, comparative biology and taxonomic classification.</title>
        <authorList>
            <person name="Goeker M."/>
        </authorList>
    </citation>
    <scope>NUCLEOTIDE SEQUENCE [LARGE SCALE GENOMIC DNA]</scope>
    <source>
        <strain evidence="5 6">DSM 11805</strain>
    </source>
</reference>
<dbReference type="NCBIfam" id="NF001068">
    <property type="entry name" value="PRK00118.1-4"/>
    <property type="match status" value="1"/>
</dbReference>
<dbReference type="InterPro" id="IPR013324">
    <property type="entry name" value="RNA_pol_sigma_r3/r4-like"/>
</dbReference>
<gene>
    <name evidence="5" type="ORF">GGQ92_000179</name>
</gene>
<protein>
    <recommendedName>
        <fullName evidence="3">UPF0122 protein GGQ92_000179</fullName>
    </recommendedName>
</protein>
<dbReference type="EMBL" id="JACHON010000001">
    <property type="protein sequence ID" value="MBB6511412.1"/>
    <property type="molecule type" value="Genomic_DNA"/>
</dbReference>
<dbReference type="RefSeq" id="WP_184243604.1">
    <property type="nucleotide sequence ID" value="NZ_BAAACU010000022.1"/>
</dbReference>
<evidence type="ECO:0000256" key="2">
    <source>
        <dbReference type="ARBA" id="ARBA00024764"/>
    </source>
</evidence>
<comment type="caution">
    <text evidence="5">The sequence shown here is derived from an EMBL/GenBank/DDBJ whole genome shotgun (WGS) entry which is preliminary data.</text>
</comment>
<comment type="function">
    <text evidence="2 3">Might take part in the signal recognition particle (SRP) pathway. This is inferred from the conservation of its genetic proximity to ftsY/ffh. May be a regulatory protein.</text>
</comment>
<organism evidence="5 6">
    <name type="scientific">Gracilibacillus halotolerans</name>
    <dbReference type="NCBI Taxonomy" id="74386"/>
    <lineage>
        <taxon>Bacteria</taxon>
        <taxon>Bacillati</taxon>
        <taxon>Bacillota</taxon>
        <taxon>Bacilli</taxon>
        <taxon>Bacillales</taxon>
        <taxon>Bacillaceae</taxon>
        <taxon>Gracilibacillus</taxon>
    </lineage>
</organism>
<dbReference type="HAMAP" id="MF_00245">
    <property type="entry name" value="UPF0122"/>
    <property type="match status" value="1"/>
</dbReference>
<dbReference type="Pfam" id="PF04297">
    <property type="entry name" value="UPF0122"/>
    <property type="match status" value="1"/>
</dbReference>
<proteinExistence type="inferred from homology"/>
<name>A0A841RH98_9BACI</name>
<dbReference type="SUPFAM" id="SSF88659">
    <property type="entry name" value="Sigma3 and sigma4 domains of RNA polymerase sigma factors"/>
    <property type="match status" value="1"/>
</dbReference>
<dbReference type="Proteomes" id="UP000572212">
    <property type="component" value="Unassembled WGS sequence"/>
</dbReference>
<dbReference type="Gene3D" id="1.10.10.10">
    <property type="entry name" value="Winged helix-like DNA-binding domain superfamily/Winged helix DNA-binding domain"/>
    <property type="match status" value="1"/>
</dbReference>
<dbReference type="NCBIfam" id="NF045758">
    <property type="entry name" value="YlxM"/>
    <property type="match status" value="1"/>
</dbReference>
<sequence length="107" mass="13113">MLDKTTRINSLYDFYQELLTEKQRNYMEMYYREDFSLGEIAEEVNVSRQAIYDNVKRTEQMLEEYEEKLQLFDKFTKRQALILELKKRIDKEDQEIVTLVNKIIDLE</sequence>
<evidence type="ECO:0000313" key="6">
    <source>
        <dbReference type="Proteomes" id="UP000572212"/>
    </source>
</evidence>
<evidence type="ECO:0000256" key="4">
    <source>
        <dbReference type="SAM" id="Coils"/>
    </source>
</evidence>
<evidence type="ECO:0000313" key="5">
    <source>
        <dbReference type="EMBL" id="MBB6511412.1"/>
    </source>
</evidence>
<dbReference type="InterPro" id="IPR007394">
    <property type="entry name" value="UPF0122"/>
</dbReference>
<dbReference type="PANTHER" id="PTHR40083">
    <property type="entry name" value="UPF0122 PROTEIN CBO2450/CLC_2298"/>
    <property type="match status" value="1"/>
</dbReference>
<accession>A0A841RH98</accession>
<dbReference type="NCBIfam" id="NF001070">
    <property type="entry name" value="PRK00118.1-6"/>
    <property type="match status" value="1"/>
</dbReference>
<comment type="similarity">
    <text evidence="1 3">Belongs to the UPF0122 family.</text>
</comment>
<dbReference type="AlphaFoldDB" id="A0A841RH98"/>
<dbReference type="PANTHER" id="PTHR40083:SF1">
    <property type="entry name" value="UPF0122 PROTEIN YLXM"/>
    <property type="match status" value="1"/>
</dbReference>
<keyword evidence="6" id="KW-1185">Reference proteome</keyword>
<dbReference type="InterPro" id="IPR036388">
    <property type="entry name" value="WH-like_DNA-bd_sf"/>
</dbReference>